<evidence type="ECO:0000259" key="2">
    <source>
        <dbReference type="Pfam" id="PF20590"/>
    </source>
</evidence>
<dbReference type="NCBIfam" id="NF004805">
    <property type="entry name" value="PRK06153.1-4"/>
    <property type="match status" value="1"/>
</dbReference>
<proteinExistence type="predicted"/>
<dbReference type="RefSeq" id="WP_200066558.1">
    <property type="nucleotide sequence ID" value="NZ_JAEHFW010000002.1"/>
</dbReference>
<keyword evidence="4" id="KW-1185">Reference proteome</keyword>
<dbReference type="EMBL" id="JAEHFW010000002">
    <property type="protein sequence ID" value="MBK0380025.1"/>
    <property type="molecule type" value="Genomic_DNA"/>
</dbReference>
<dbReference type="Proteomes" id="UP000613193">
    <property type="component" value="Unassembled WGS sequence"/>
</dbReference>
<comment type="caution">
    <text evidence="3">The sequence shown here is derived from an EMBL/GenBank/DDBJ whole genome shotgun (WGS) entry which is preliminary data.</text>
</comment>
<evidence type="ECO:0000313" key="3">
    <source>
        <dbReference type="EMBL" id="MBK0380025.1"/>
    </source>
</evidence>
<gene>
    <name evidence="3" type="ORF">I5M19_11945</name>
</gene>
<reference evidence="3" key="1">
    <citation type="submission" date="2020-12" db="EMBL/GenBank/DDBJ databases">
        <title>Bacterial novel species Mucilaginibacter sp. SD-g isolated from soil.</title>
        <authorList>
            <person name="Jung H.-Y."/>
        </authorList>
    </citation>
    <scope>NUCLEOTIDE SEQUENCE</scope>
    <source>
        <strain evidence="3">SD-g</strain>
    </source>
</reference>
<dbReference type="InterPro" id="IPR000594">
    <property type="entry name" value="ThiF_NAD_FAD-bd"/>
</dbReference>
<dbReference type="SUPFAM" id="SSF69572">
    <property type="entry name" value="Activating enzymes of the ubiquitin-like proteins"/>
    <property type="match status" value="1"/>
</dbReference>
<evidence type="ECO:0000259" key="1">
    <source>
        <dbReference type="Pfam" id="PF00899"/>
    </source>
</evidence>
<dbReference type="Pfam" id="PF20590">
    <property type="entry name" value="DUF6791"/>
    <property type="match status" value="1"/>
</dbReference>
<sequence>MQQQLISLNPDLKQLRDEGYEIEIIGGYVCIHHIPYVNSKKEVKYGKLITDITLITPTLADKPKDHTAFFVGEQPCHLTGESMSEIINLAIQNKPLTEKIIGNFYLSSKPKSGNYANFYDKFSRYISLISVAARAIEPTATARTYKPMSDDEENSVFQYYDTNSSRANIMQLNAKFKTQKIGIIGLGGTGSYILDFMAKTCVAEIHPFDGDDLKVHNAFRMPGAASADDLQARMKKVDYFEALYSKMHKGIKPHAVYITEENKHLLIGLSFVFICVDKNSVRNAIIQILLAMNIPFIDVGMGVRVIGDKLTGMTRTTVGTPEKNEHLANRISTEDTDDNDYTTNVQIAELNAFNAISAVIKWKKMVGFYQDLRHEYHSTYSLNVGEIINEETKA</sequence>
<keyword evidence="3" id="KW-0548">Nucleotidyltransferase</keyword>
<evidence type="ECO:0000313" key="4">
    <source>
        <dbReference type="Proteomes" id="UP000613193"/>
    </source>
</evidence>
<dbReference type="NCBIfam" id="NF004804">
    <property type="entry name" value="PRK06153.1-3"/>
    <property type="match status" value="1"/>
</dbReference>
<dbReference type="AlphaFoldDB" id="A0A934PV80"/>
<dbReference type="GO" id="GO:0016779">
    <property type="term" value="F:nucleotidyltransferase activity"/>
    <property type="evidence" value="ECO:0007669"/>
    <property type="project" value="UniProtKB-KW"/>
</dbReference>
<accession>A0A934PV80</accession>
<dbReference type="Gene3D" id="3.40.50.720">
    <property type="entry name" value="NAD(P)-binding Rossmann-like Domain"/>
    <property type="match status" value="1"/>
</dbReference>
<name>A0A934PV80_9SPHI</name>
<dbReference type="InterPro" id="IPR046741">
    <property type="entry name" value="DUF6791"/>
</dbReference>
<keyword evidence="3" id="KW-0808">Transferase</keyword>
<organism evidence="3 4">
    <name type="scientific">Mucilaginibacter segetis</name>
    <dbReference type="NCBI Taxonomy" id="2793071"/>
    <lineage>
        <taxon>Bacteria</taxon>
        <taxon>Pseudomonadati</taxon>
        <taxon>Bacteroidota</taxon>
        <taxon>Sphingobacteriia</taxon>
        <taxon>Sphingobacteriales</taxon>
        <taxon>Sphingobacteriaceae</taxon>
        <taxon>Mucilaginibacter</taxon>
    </lineage>
</organism>
<dbReference type="Pfam" id="PF00899">
    <property type="entry name" value="ThiF"/>
    <property type="match status" value="1"/>
</dbReference>
<feature type="domain" description="DUF6791" evidence="2">
    <location>
        <begin position="10"/>
        <end position="162"/>
    </location>
</feature>
<protein>
    <submittedName>
        <fullName evidence="3">ThiF family adenylyltransferase</fullName>
    </submittedName>
</protein>
<feature type="domain" description="THIF-type NAD/FAD binding fold" evidence="1">
    <location>
        <begin position="174"/>
        <end position="329"/>
    </location>
</feature>
<dbReference type="InterPro" id="IPR035985">
    <property type="entry name" value="Ubiquitin-activating_enz"/>
</dbReference>
<dbReference type="GO" id="GO:0008641">
    <property type="term" value="F:ubiquitin-like modifier activating enzyme activity"/>
    <property type="evidence" value="ECO:0007669"/>
    <property type="project" value="InterPro"/>
</dbReference>